<dbReference type="Gene3D" id="3.50.50.60">
    <property type="entry name" value="FAD/NAD(P)-binding domain"/>
    <property type="match status" value="1"/>
</dbReference>
<keyword evidence="3" id="KW-0285">Flavoprotein</keyword>
<dbReference type="PANTHER" id="PTHR11552">
    <property type="entry name" value="GLUCOSE-METHANOL-CHOLINE GMC OXIDOREDUCTASE"/>
    <property type="match status" value="1"/>
</dbReference>
<dbReference type="Gene3D" id="3.30.560.10">
    <property type="entry name" value="Glucose Oxidase, domain 3"/>
    <property type="match status" value="1"/>
</dbReference>
<protein>
    <submittedName>
        <fullName evidence="6">Choline dehydrogenase</fullName>
    </submittedName>
</protein>
<evidence type="ECO:0000256" key="1">
    <source>
        <dbReference type="ARBA" id="ARBA00010790"/>
    </source>
</evidence>
<proteinExistence type="inferred from homology"/>
<dbReference type="Pfam" id="PF05199">
    <property type="entry name" value="GMC_oxred_C"/>
    <property type="match status" value="1"/>
</dbReference>
<dbReference type="STRING" id="158607.A0A2P5I2J3"/>
<evidence type="ECO:0000256" key="2">
    <source>
        <dbReference type="PIRSR" id="PIRSR000137-2"/>
    </source>
</evidence>
<sequence length="628" mass="68397">MLSGKYRYTHIFGLCLVWQRTAARDSYDFIVVGGGASGLTLATRLSEEPNFSILVLEAGDDHINDTKTQCPGIFASMYGDHEYDWDYRNVPQPYLNNRTHANIAGKGLGGGSAVNFMWWTHPSRKDIDNWGALGNANWSWVEVQPYLKKSEAYLPPASTEAIQDMQTQYVEPDLHGTCGPIVNSFPTSYGPFTEAWAETFERLGLHPSGDPRGGEALGGFTNPFNINPQTKERSYPATEYHLHAADRPNLKVFTGAFVTKILIEESQAVGTAASPRAVGVEYVKSNFTHTAQASAEVILSAGSMQSSKLLELSGVGDCGLLSSFGIECLVNNTNVGDNFQNHLMLPLGWAVVPSVTTTDDFASTEAFNAALEEYTLSRSGPFTNVNGSSALLSLEQIGGSYNEIEPSPVQPRYEAQHKLLLDGLNSTKTSAVQQIFISGGISPWYYNDSTKVFAGPGDGGNYFTIIGIVSHPFSRGSVHIQSADPSQQARLDPRYLSHPVDRQIERQLAFHMRDLVQNPPVSGLLEGKGTVFQPGYLDGGVLGEDDVDAFVAEKMLIAYHHSGNNAMLPRDSGGVVDPRLRVYGVEGLRIVDASVFPMLPQGTITSIVIAVAERAADFVKEEHWHAPE</sequence>
<comment type="similarity">
    <text evidence="1 3">Belongs to the GMC oxidoreductase family.</text>
</comment>
<keyword evidence="7" id="KW-1185">Reference proteome</keyword>
<keyword evidence="2 3" id="KW-0274">FAD</keyword>
<evidence type="ECO:0000259" key="4">
    <source>
        <dbReference type="PROSITE" id="PS00623"/>
    </source>
</evidence>
<evidence type="ECO:0000313" key="7">
    <source>
        <dbReference type="Proteomes" id="UP000094444"/>
    </source>
</evidence>
<feature type="domain" description="Glucose-methanol-choline oxidoreductase N-terminal" evidence="4">
    <location>
        <begin position="105"/>
        <end position="128"/>
    </location>
</feature>
<gene>
    <name evidence="6" type="ORF">DHEL01_v204903</name>
</gene>
<dbReference type="Pfam" id="PF00732">
    <property type="entry name" value="GMC_oxred_N"/>
    <property type="match status" value="1"/>
</dbReference>
<dbReference type="SUPFAM" id="SSF51905">
    <property type="entry name" value="FAD/NAD(P)-binding domain"/>
    <property type="match status" value="1"/>
</dbReference>
<evidence type="ECO:0000259" key="5">
    <source>
        <dbReference type="PROSITE" id="PS00624"/>
    </source>
</evidence>
<evidence type="ECO:0000313" key="6">
    <source>
        <dbReference type="EMBL" id="POS76701.1"/>
    </source>
</evidence>
<accession>A0A2P5I2J3</accession>
<dbReference type="PANTHER" id="PTHR11552:SF210">
    <property type="entry name" value="GLUCOSE-METHANOL-CHOLINE OXIDOREDUCTASE N-TERMINAL DOMAIN-CONTAINING PROTEIN-RELATED"/>
    <property type="match status" value="1"/>
</dbReference>
<feature type="binding site" evidence="2">
    <location>
        <position position="258"/>
    </location>
    <ligand>
        <name>FAD</name>
        <dbReference type="ChEBI" id="CHEBI:57692"/>
    </ligand>
</feature>
<dbReference type="GO" id="GO:0016614">
    <property type="term" value="F:oxidoreductase activity, acting on CH-OH group of donors"/>
    <property type="evidence" value="ECO:0007669"/>
    <property type="project" value="InterPro"/>
</dbReference>
<dbReference type="Proteomes" id="UP000094444">
    <property type="component" value="Unassembled WGS sequence"/>
</dbReference>
<dbReference type="EMBL" id="MAVT02000341">
    <property type="protein sequence ID" value="POS76701.1"/>
    <property type="molecule type" value="Genomic_DNA"/>
</dbReference>
<dbReference type="OrthoDB" id="269227at2759"/>
<dbReference type="InterPro" id="IPR007867">
    <property type="entry name" value="GMC_OxRtase_C"/>
</dbReference>
<dbReference type="PROSITE" id="PS00623">
    <property type="entry name" value="GMC_OXRED_1"/>
    <property type="match status" value="1"/>
</dbReference>
<dbReference type="SUPFAM" id="SSF54373">
    <property type="entry name" value="FAD-linked reductases, C-terminal domain"/>
    <property type="match status" value="1"/>
</dbReference>
<dbReference type="InterPro" id="IPR000172">
    <property type="entry name" value="GMC_OxRdtase_N"/>
</dbReference>
<evidence type="ECO:0000256" key="3">
    <source>
        <dbReference type="RuleBase" id="RU003968"/>
    </source>
</evidence>
<feature type="domain" description="Glucose-methanol-choline oxidoreductase N-terminal" evidence="5">
    <location>
        <begin position="302"/>
        <end position="316"/>
    </location>
</feature>
<dbReference type="InParanoid" id="A0A2P5I2J3"/>
<dbReference type="AlphaFoldDB" id="A0A2P5I2J3"/>
<dbReference type="GO" id="GO:0050660">
    <property type="term" value="F:flavin adenine dinucleotide binding"/>
    <property type="evidence" value="ECO:0007669"/>
    <property type="project" value="InterPro"/>
</dbReference>
<dbReference type="InterPro" id="IPR036188">
    <property type="entry name" value="FAD/NAD-bd_sf"/>
</dbReference>
<dbReference type="PROSITE" id="PS00624">
    <property type="entry name" value="GMC_OXRED_2"/>
    <property type="match status" value="1"/>
</dbReference>
<comment type="caution">
    <text evidence="6">The sequence shown here is derived from an EMBL/GenBank/DDBJ whole genome shotgun (WGS) entry which is preliminary data.</text>
</comment>
<dbReference type="InterPro" id="IPR012132">
    <property type="entry name" value="GMC_OxRdtase"/>
</dbReference>
<name>A0A2P5I2J3_DIAHE</name>
<organism evidence="6 7">
    <name type="scientific">Diaporthe helianthi</name>
    <dbReference type="NCBI Taxonomy" id="158607"/>
    <lineage>
        <taxon>Eukaryota</taxon>
        <taxon>Fungi</taxon>
        <taxon>Dikarya</taxon>
        <taxon>Ascomycota</taxon>
        <taxon>Pezizomycotina</taxon>
        <taxon>Sordariomycetes</taxon>
        <taxon>Sordariomycetidae</taxon>
        <taxon>Diaporthales</taxon>
        <taxon>Diaporthaceae</taxon>
        <taxon>Diaporthe</taxon>
    </lineage>
</organism>
<dbReference type="PIRSF" id="PIRSF000137">
    <property type="entry name" value="Alcohol_oxidase"/>
    <property type="match status" value="1"/>
</dbReference>
<comment type="cofactor">
    <cofactor evidence="2">
        <name>FAD</name>
        <dbReference type="ChEBI" id="CHEBI:57692"/>
    </cofactor>
</comment>
<reference evidence="6" key="1">
    <citation type="submission" date="2017-09" db="EMBL/GenBank/DDBJ databases">
        <title>Polyketide synthases of a Diaporthe helianthi virulent isolate.</title>
        <authorList>
            <person name="Baroncelli R."/>
        </authorList>
    </citation>
    <scope>NUCLEOTIDE SEQUENCE [LARGE SCALE GENOMIC DNA]</scope>
    <source>
        <strain evidence="6">7/96</strain>
    </source>
</reference>